<dbReference type="Proteomes" id="UP000234681">
    <property type="component" value="Chromosome 2"/>
</dbReference>
<sequence>MLQSLAAPDYRCLSSCTDPNSTTHSSALLHGSCFSHWFVQYTLTCQLYGGYYMHSDKARSS</sequence>
<reference evidence="2" key="1">
    <citation type="submission" date="2005-09" db="EMBL/GenBank/DDBJ databases">
        <authorList>
            <person name="Mural R.J."/>
            <person name="Li P.W."/>
            <person name="Adams M.D."/>
            <person name="Amanatides P.G."/>
            <person name="Baden-Tillson H."/>
            <person name="Barnstead M."/>
            <person name="Chin S.H."/>
            <person name="Dew I."/>
            <person name="Evans C.A."/>
            <person name="Ferriera S."/>
            <person name="Flanigan M."/>
            <person name="Fosler C."/>
            <person name="Glodek A."/>
            <person name="Gu Z."/>
            <person name="Holt R.A."/>
            <person name="Jennings D."/>
            <person name="Kraft C.L."/>
            <person name="Lu F."/>
            <person name="Nguyen T."/>
            <person name="Nusskern D.R."/>
            <person name="Pfannkoch C.M."/>
            <person name="Sitter C."/>
            <person name="Sutton G.G."/>
            <person name="Venter J.C."/>
            <person name="Wang Z."/>
            <person name="Woodage T."/>
            <person name="Zheng X.H."/>
            <person name="Zhong F."/>
        </authorList>
    </citation>
    <scope>NUCLEOTIDE SEQUENCE [LARGE SCALE GENOMIC DNA]</scope>
    <source>
        <strain>BN</strain>
        <strain evidence="2">Sprague-Dawley</strain>
    </source>
</reference>
<organism evidence="1 2">
    <name type="scientific">Rattus norvegicus</name>
    <name type="common">Rat</name>
    <dbReference type="NCBI Taxonomy" id="10116"/>
    <lineage>
        <taxon>Eukaryota</taxon>
        <taxon>Metazoa</taxon>
        <taxon>Chordata</taxon>
        <taxon>Craniata</taxon>
        <taxon>Vertebrata</taxon>
        <taxon>Euteleostomi</taxon>
        <taxon>Mammalia</taxon>
        <taxon>Eutheria</taxon>
        <taxon>Euarchontoglires</taxon>
        <taxon>Glires</taxon>
        <taxon>Rodentia</taxon>
        <taxon>Myomorpha</taxon>
        <taxon>Muroidea</taxon>
        <taxon>Muridae</taxon>
        <taxon>Murinae</taxon>
        <taxon>Rattus</taxon>
    </lineage>
</organism>
<dbReference type="AlphaFoldDB" id="A6I553"/>
<proteinExistence type="predicted"/>
<protein>
    <submittedName>
        <fullName evidence="1">RCG63592</fullName>
    </submittedName>
</protein>
<dbReference type="EMBL" id="CH473955">
    <property type="protein sequence ID" value="EDM10161.1"/>
    <property type="molecule type" value="Genomic_DNA"/>
</dbReference>
<evidence type="ECO:0000313" key="1">
    <source>
        <dbReference type="EMBL" id="EDM10161.1"/>
    </source>
</evidence>
<evidence type="ECO:0000313" key="2">
    <source>
        <dbReference type="Proteomes" id="UP000234681"/>
    </source>
</evidence>
<accession>A6I553</accession>
<gene>
    <name evidence="1" type="ORF">rCG_63592</name>
</gene>
<name>A6I553_RAT</name>